<organism evidence="2 3">
    <name type="scientific">Methylobacterium oryzihabitans</name>
    <dbReference type="NCBI Taxonomy" id="2499852"/>
    <lineage>
        <taxon>Bacteria</taxon>
        <taxon>Pseudomonadati</taxon>
        <taxon>Pseudomonadota</taxon>
        <taxon>Alphaproteobacteria</taxon>
        <taxon>Hyphomicrobiales</taxon>
        <taxon>Methylobacteriaceae</taxon>
        <taxon>Methylobacterium</taxon>
    </lineage>
</organism>
<comment type="caution">
    <text evidence="2">The sequence shown here is derived from an EMBL/GenBank/DDBJ whole genome shotgun (WGS) entry which is preliminary data.</text>
</comment>
<dbReference type="InterPro" id="IPR014710">
    <property type="entry name" value="RmlC-like_jellyroll"/>
</dbReference>
<evidence type="ECO:0000313" key="2">
    <source>
        <dbReference type="EMBL" id="RVU14108.1"/>
    </source>
</evidence>
<dbReference type="InterPro" id="IPR011051">
    <property type="entry name" value="RmlC_Cupin_sf"/>
</dbReference>
<name>A0A3S2YLW9_9HYPH</name>
<proteinExistence type="predicted"/>
<dbReference type="SUPFAM" id="SSF51182">
    <property type="entry name" value="RmlC-like cupins"/>
    <property type="match status" value="1"/>
</dbReference>
<dbReference type="Gene3D" id="2.60.120.10">
    <property type="entry name" value="Jelly Rolls"/>
    <property type="match status" value="1"/>
</dbReference>
<dbReference type="CDD" id="cd07009">
    <property type="entry name" value="cupin_BLL0285-like"/>
    <property type="match status" value="1"/>
</dbReference>
<reference evidence="2 3" key="1">
    <citation type="submission" date="2019-01" db="EMBL/GenBank/DDBJ databases">
        <authorList>
            <person name="Chen W.-M."/>
        </authorList>
    </citation>
    <scope>NUCLEOTIDE SEQUENCE [LARGE SCALE GENOMIC DNA]</scope>
    <source>
        <strain evidence="2 3">TER-1</strain>
    </source>
</reference>
<gene>
    <name evidence="2" type="ORF">EOE48_24465</name>
</gene>
<dbReference type="AlphaFoldDB" id="A0A3S2YLW9"/>
<protein>
    <submittedName>
        <fullName evidence="2">Cupin domain-containing protein</fullName>
    </submittedName>
</protein>
<dbReference type="InterPro" id="IPR013096">
    <property type="entry name" value="Cupin_2"/>
</dbReference>
<dbReference type="Pfam" id="PF07883">
    <property type="entry name" value="Cupin_2"/>
    <property type="match status" value="1"/>
</dbReference>
<evidence type="ECO:0000313" key="3">
    <source>
        <dbReference type="Proteomes" id="UP000286997"/>
    </source>
</evidence>
<dbReference type="RefSeq" id="WP_127733500.1">
    <property type="nucleotide sequence ID" value="NZ_SACP01000035.1"/>
</dbReference>
<dbReference type="EMBL" id="SACP01000035">
    <property type="protein sequence ID" value="RVU14108.1"/>
    <property type="molecule type" value="Genomic_DNA"/>
</dbReference>
<evidence type="ECO:0000259" key="1">
    <source>
        <dbReference type="Pfam" id="PF07883"/>
    </source>
</evidence>
<sequence>MIRCVRLWTGDDGNSCFEEGHIEIGEGLHGKASGLPIAVTELSFQETASGGSFAWHQDPQPQFVITLSGTLEFEVKSGATFTIRPGDVLLAQDDTGSGHRWKLVGDEPWRRAYVVYRPDTEIRFVPASRAAA</sequence>
<dbReference type="Proteomes" id="UP000286997">
    <property type="component" value="Unassembled WGS sequence"/>
</dbReference>
<feature type="domain" description="Cupin type-2" evidence="1">
    <location>
        <begin position="45"/>
        <end position="110"/>
    </location>
</feature>
<dbReference type="OrthoDB" id="4205621at2"/>
<keyword evidence="3" id="KW-1185">Reference proteome</keyword>
<accession>A0A3S2YLW9</accession>